<gene>
    <name evidence="2" type="ORF">Bca52824_091050</name>
</gene>
<dbReference type="InterPro" id="IPR002156">
    <property type="entry name" value="RNaseH_domain"/>
</dbReference>
<dbReference type="InterPro" id="IPR052929">
    <property type="entry name" value="RNase_H-like_EbsB-rel"/>
</dbReference>
<reference evidence="2 3" key="1">
    <citation type="submission" date="2020-02" db="EMBL/GenBank/DDBJ databases">
        <authorList>
            <person name="Ma Q."/>
            <person name="Huang Y."/>
            <person name="Song X."/>
            <person name="Pei D."/>
        </authorList>
    </citation>
    <scope>NUCLEOTIDE SEQUENCE [LARGE SCALE GENOMIC DNA]</scope>
    <source>
        <strain evidence="2">Sxm20200214</strain>
        <tissue evidence="2">Leaf</tissue>
    </source>
</reference>
<accession>A0A8X7NXF5</accession>
<evidence type="ECO:0000259" key="1">
    <source>
        <dbReference type="Pfam" id="PF13456"/>
    </source>
</evidence>
<protein>
    <recommendedName>
        <fullName evidence="1">RNase H type-1 domain-containing protein</fullName>
    </recommendedName>
</protein>
<comment type="caution">
    <text evidence="2">The sequence shown here is derived from an EMBL/GenBank/DDBJ whole genome shotgun (WGS) entry which is preliminary data.</text>
</comment>
<dbReference type="PANTHER" id="PTHR47074:SF11">
    <property type="entry name" value="REVERSE TRANSCRIPTASE-LIKE PROTEIN"/>
    <property type="match status" value="1"/>
</dbReference>
<dbReference type="InterPro" id="IPR036397">
    <property type="entry name" value="RNaseH_sf"/>
</dbReference>
<dbReference type="GO" id="GO:0004523">
    <property type="term" value="F:RNA-DNA hybrid ribonuclease activity"/>
    <property type="evidence" value="ECO:0007669"/>
    <property type="project" value="InterPro"/>
</dbReference>
<evidence type="ECO:0000313" key="2">
    <source>
        <dbReference type="EMBL" id="KAG2240168.1"/>
    </source>
</evidence>
<evidence type="ECO:0000313" key="3">
    <source>
        <dbReference type="Proteomes" id="UP000886595"/>
    </source>
</evidence>
<dbReference type="SUPFAM" id="SSF53098">
    <property type="entry name" value="Ribonuclease H-like"/>
    <property type="match status" value="1"/>
</dbReference>
<dbReference type="EMBL" id="JAAMPC010001585">
    <property type="protein sequence ID" value="KAG2240168.1"/>
    <property type="molecule type" value="Genomic_DNA"/>
</dbReference>
<keyword evidence="3" id="KW-1185">Reference proteome</keyword>
<dbReference type="Proteomes" id="UP000886595">
    <property type="component" value="Unassembled WGS sequence"/>
</dbReference>
<dbReference type="PANTHER" id="PTHR47074">
    <property type="entry name" value="BNAC02G40300D PROTEIN"/>
    <property type="match status" value="1"/>
</dbReference>
<dbReference type="Gene3D" id="3.30.420.10">
    <property type="entry name" value="Ribonuclease H-like superfamily/Ribonuclease H"/>
    <property type="match status" value="1"/>
</dbReference>
<dbReference type="Pfam" id="PF13456">
    <property type="entry name" value="RVT_3"/>
    <property type="match status" value="1"/>
</dbReference>
<name>A0A8X7NXF5_BRACI</name>
<dbReference type="AlphaFoldDB" id="A0A8X7NXF5"/>
<organism evidence="2 3">
    <name type="scientific">Brassica carinata</name>
    <name type="common">Ethiopian mustard</name>
    <name type="synonym">Abyssinian cabbage</name>
    <dbReference type="NCBI Taxonomy" id="52824"/>
    <lineage>
        <taxon>Eukaryota</taxon>
        <taxon>Viridiplantae</taxon>
        <taxon>Streptophyta</taxon>
        <taxon>Embryophyta</taxon>
        <taxon>Tracheophyta</taxon>
        <taxon>Spermatophyta</taxon>
        <taxon>Magnoliopsida</taxon>
        <taxon>eudicotyledons</taxon>
        <taxon>Gunneridae</taxon>
        <taxon>Pentapetalae</taxon>
        <taxon>rosids</taxon>
        <taxon>malvids</taxon>
        <taxon>Brassicales</taxon>
        <taxon>Brassicaceae</taxon>
        <taxon>Brassiceae</taxon>
        <taxon>Brassica</taxon>
    </lineage>
</organism>
<dbReference type="InterPro" id="IPR012337">
    <property type="entry name" value="RNaseH-like_sf"/>
</dbReference>
<dbReference type="GO" id="GO:0003676">
    <property type="term" value="F:nucleic acid binding"/>
    <property type="evidence" value="ECO:0007669"/>
    <property type="project" value="InterPro"/>
</dbReference>
<dbReference type="OrthoDB" id="1108672at2759"/>
<feature type="domain" description="RNase H type-1" evidence="1">
    <location>
        <begin position="16"/>
        <end position="121"/>
    </location>
</feature>
<proteinExistence type="predicted"/>
<sequence>MVPLTVPSTNCILIKTDAAWIESVSIAGLGWIVESQNRTSSYSAPAHHVKSPLAAEALALLEALVKCRELGLSRIRCESDSAVLIKAIKAESSLAGLYGILADIQALAFSFEYISFHWISRMRM</sequence>